<dbReference type="KEGG" id="tkr:C7K43_03320"/>
<keyword evidence="6" id="KW-1185">Reference proteome</keyword>
<dbReference type="InterPro" id="IPR035093">
    <property type="entry name" value="RelE/ParE_toxin_dom_sf"/>
</dbReference>
<accession>A0AAN4UDT6</accession>
<evidence type="ECO:0000313" key="3">
    <source>
        <dbReference type="EMBL" id="GEQ50596.1"/>
    </source>
</evidence>
<dbReference type="PANTHER" id="PTHR40588:SF1">
    <property type="entry name" value="MRNA INTERFERASE TOXIN YAFQ"/>
    <property type="match status" value="1"/>
</dbReference>
<sequence>MKKHYNPEKFEQVLELLVHRHQSELIRIYKDHSLTGNWQGFRELHIEKDWLLIYKIDNNKLILTLTRTDKHDELL</sequence>
<dbReference type="GeneID" id="69984966"/>
<dbReference type="InterPro" id="IPR004386">
    <property type="entry name" value="Toxin_YafQ-like"/>
</dbReference>
<reference evidence="4" key="2">
    <citation type="journal article" date="2020" name="Int. Dairy J.">
        <title>Lactic acid bacterial diversity in Brie cheese focusing on salt concentration and pH of isolation medium and characterisation of halophilic and alkaliphilic lactic acid bacterial isolates.</title>
        <authorList>
            <person name="Unno R."/>
            <person name="Matsutani M."/>
            <person name="Suzuki T."/>
            <person name="Kodama K."/>
            <person name="Matsushita H."/>
            <person name="Yamasato K."/>
            <person name="Koizumi Y."/>
            <person name="Ishikawa M."/>
        </authorList>
    </citation>
    <scope>NUCLEOTIDE SEQUENCE</scope>
    <source>
        <strain evidence="4">7C1</strain>
        <strain evidence="3">8C4</strain>
    </source>
</reference>
<dbReference type="Gene3D" id="3.30.2310.20">
    <property type="entry name" value="RelE-like"/>
    <property type="match status" value="1"/>
</dbReference>
<dbReference type="Pfam" id="PF15738">
    <property type="entry name" value="YafQ_toxin"/>
    <property type="match status" value="1"/>
</dbReference>
<dbReference type="AlphaFoldDB" id="A0AAN4UDT6"/>
<dbReference type="EMBL" id="BKBO01000068">
    <property type="protein sequence ID" value="GEQ50596.1"/>
    <property type="molecule type" value="Genomic_DNA"/>
</dbReference>
<comment type="caution">
    <text evidence="4">The sequence shown here is derived from an EMBL/GenBank/DDBJ whole genome shotgun (WGS) entry which is preliminary data.</text>
</comment>
<gene>
    <name evidence="3" type="ORF">TK11N_24480</name>
    <name evidence="4" type="ORF">TK2N_24480</name>
</gene>
<dbReference type="InterPro" id="IPR007712">
    <property type="entry name" value="RelE/ParE_toxin"/>
</dbReference>
<protein>
    <submittedName>
        <fullName evidence="4">RelE/StbE family addiction module toxin</fullName>
    </submittedName>
</protein>
<dbReference type="NCBIfam" id="TIGR02385">
    <property type="entry name" value="RelE_StbE"/>
    <property type="match status" value="1"/>
</dbReference>
<organism evidence="4 5">
    <name type="scientific">Tetragenococcus koreensis</name>
    <dbReference type="NCBI Taxonomy" id="290335"/>
    <lineage>
        <taxon>Bacteria</taxon>
        <taxon>Bacillati</taxon>
        <taxon>Bacillota</taxon>
        <taxon>Bacilli</taxon>
        <taxon>Lactobacillales</taxon>
        <taxon>Enterococcaceae</taxon>
        <taxon>Tetragenococcus</taxon>
    </lineage>
</organism>
<evidence type="ECO:0000256" key="1">
    <source>
        <dbReference type="ARBA" id="ARBA00022649"/>
    </source>
</evidence>
<dbReference type="RefSeq" id="WP_124005553.1">
    <property type="nucleotide sequence ID" value="NZ_BJYN01000086.1"/>
</dbReference>
<name>A0AAN4UDT6_9ENTE</name>
<dbReference type="SUPFAM" id="SSF143011">
    <property type="entry name" value="RelE-like"/>
    <property type="match status" value="1"/>
</dbReference>
<evidence type="ECO:0000313" key="6">
    <source>
        <dbReference type="Proteomes" id="UP000886607"/>
    </source>
</evidence>
<reference evidence="4" key="1">
    <citation type="submission" date="2019-08" db="EMBL/GenBank/DDBJ databases">
        <authorList>
            <person name="Ishikawa M."/>
            <person name="Suzuki T."/>
            <person name="Matsutani M."/>
        </authorList>
    </citation>
    <scope>NUCLEOTIDE SEQUENCE</scope>
    <source>
        <strain evidence="4">7C1</strain>
        <strain evidence="3">8C4</strain>
    </source>
</reference>
<evidence type="ECO:0000256" key="2">
    <source>
        <dbReference type="PIRSR" id="PIRSR006156-1"/>
    </source>
</evidence>
<dbReference type="Proteomes" id="UP000886597">
    <property type="component" value="Unassembled WGS sequence"/>
</dbReference>
<dbReference type="GO" id="GO:0006415">
    <property type="term" value="P:translational termination"/>
    <property type="evidence" value="ECO:0007669"/>
    <property type="project" value="TreeGrafter"/>
</dbReference>
<evidence type="ECO:0000313" key="4">
    <source>
        <dbReference type="EMBL" id="GEQ55604.1"/>
    </source>
</evidence>
<keyword evidence="1" id="KW-1277">Toxin-antitoxin system</keyword>
<dbReference type="PIRSF" id="PIRSF006156">
    <property type="entry name" value="YafQ"/>
    <property type="match status" value="1"/>
</dbReference>
<dbReference type="GO" id="GO:0004521">
    <property type="term" value="F:RNA endonuclease activity"/>
    <property type="evidence" value="ECO:0007669"/>
    <property type="project" value="TreeGrafter"/>
</dbReference>
<dbReference type="EMBL" id="BKBQ01000068">
    <property type="protein sequence ID" value="GEQ55604.1"/>
    <property type="molecule type" value="Genomic_DNA"/>
</dbReference>
<proteinExistence type="predicted"/>
<feature type="active site" description="Proton donor" evidence="2">
    <location>
        <position position="71"/>
    </location>
</feature>
<dbReference type="PANTHER" id="PTHR40588">
    <property type="entry name" value="MRNA INTERFERASE TOXIN YAFQ"/>
    <property type="match status" value="1"/>
</dbReference>
<dbReference type="GO" id="GO:0006402">
    <property type="term" value="P:mRNA catabolic process"/>
    <property type="evidence" value="ECO:0007669"/>
    <property type="project" value="TreeGrafter"/>
</dbReference>
<evidence type="ECO:0000313" key="5">
    <source>
        <dbReference type="Proteomes" id="UP000886597"/>
    </source>
</evidence>
<dbReference type="Proteomes" id="UP000886607">
    <property type="component" value="Unassembled WGS sequence"/>
</dbReference>